<evidence type="ECO:0000256" key="5">
    <source>
        <dbReference type="ARBA" id="ARBA00022989"/>
    </source>
</evidence>
<dbReference type="Pfam" id="PF06808">
    <property type="entry name" value="DctM"/>
    <property type="match status" value="1"/>
</dbReference>
<dbReference type="GO" id="GO:0022857">
    <property type="term" value="F:transmembrane transporter activity"/>
    <property type="evidence" value="ECO:0007669"/>
    <property type="project" value="TreeGrafter"/>
</dbReference>
<dbReference type="PANTHER" id="PTHR33362">
    <property type="entry name" value="SIALIC ACID TRAP TRANSPORTER PERMEASE PROTEIN SIAT-RELATED"/>
    <property type="match status" value="1"/>
</dbReference>
<comment type="subcellular location">
    <subcellularLocation>
        <location evidence="1">Cell inner membrane</location>
        <topology evidence="1">Multi-pass membrane protein</topology>
    </subcellularLocation>
</comment>
<sequence>MMAVLALVVFIAVIIVWNAVVGRNIGEAMTLGFLSICVFAFIAGPSGEDSVLTMIWASVSDALTEEIMFAALAFVFVSYVLERTPVLTKLVDLLNSLLGRFRGGHLYTTTVAGAIFGAIAHIGAAITAAVGSITIPWMKKSGVKPEIAATVASGLAGFGVSFPFSGTMFILVGGLVAQGAMESHEIVMPLFFAGLWALVYRLIVAFWIVRKYKIPAVPSEDRLPIRTSLSQGWTTILLLVPIFVPLVLSFGPLADFLADFTGVSAESEPGKTLADGTVLDPTPLAMPDVVSLLTWIPVLMIVFVLILGRKSLPRSASGWWKLIEGSASSFGVIGITIFAAFSASNLLGEIGLAAELEALLSYLDVPKWLMAIAIGVIIILIAVPLTASATMAAIGPVAVMTMASTGIPVPVAAAAALIFASTEGASPPSGAPIYVAAGIAEVNPGKTFVPLLKYYCVPLLGVGTLIALGFLPI</sequence>
<evidence type="ECO:0000259" key="8">
    <source>
        <dbReference type="Pfam" id="PF06808"/>
    </source>
</evidence>
<keyword evidence="3" id="KW-0997">Cell inner membrane</keyword>
<accession>A0A5C4WY83</accession>
<feature type="domain" description="TRAP C4-dicarboxylate transport system permease DctM subunit" evidence="8">
    <location>
        <begin position="29"/>
        <end position="460"/>
    </location>
</feature>
<comment type="caution">
    <text evidence="9">The sequence shown here is derived from an EMBL/GenBank/DDBJ whole genome shotgun (WGS) entry which is preliminary data.</text>
</comment>
<keyword evidence="6 7" id="KW-0472">Membrane</keyword>
<feature type="transmembrane region" description="Helical" evidence="7">
    <location>
        <begin position="329"/>
        <end position="348"/>
    </location>
</feature>
<dbReference type="InterPro" id="IPR004681">
    <property type="entry name" value="TRAP_DctM"/>
</dbReference>
<organism evidence="9 10">
    <name type="scientific">Brevibacterium sediminis</name>
    <dbReference type="NCBI Taxonomy" id="1857024"/>
    <lineage>
        <taxon>Bacteria</taxon>
        <taxon>Bacillati</taxon>
        <taxon>Actinomycetota</taxon>
        <taxon>Actinomycetes</taxon>
        <taxon>Micrococcales</taxon>
        <taxon>Brevibacteriaceae</taxon>
        <taxon>Brevibacterium</taxon>
    </lineage>
</organism>
<feature type="transmembrane region" description="Helical" evidence="7">
    <location>
        <begin position="368"/>
        <end position="385"/>
    </location>
</feature>
<feature type="transmembrane region" description="Helical" evidence="7">
    <location>
        <begin position="230"/>
        <end position="250"/>
    </location>
</feature>
<feature type="transmembrane region" description="Helical" evidence="7">
    <location>
        <begin position="397"/>
        <end position="420"/>
    </location>
</feature>
<feature type="transmembrane region" description="Helical" evidence="7">
    <location>
        <begin position="28"/>
        <end position="46"/>
    </location>
</feature>
<feature type="transmembrane region" description="Helical" evidence="7">
    <location>
        <begin position="289"/>
        <end position="308"/>
    </location>
</feature>
<dbReference type="RefSeq" id="WP_139469605.1">
    <property type="nucleotide sequence ID" value="NZ_JAHQRN010000001.1"/>
</dbReference>
<dbReference type="AlphaFoldDB" id="A0A5C4WY83"/>
<proteinExistence type="predicted"/>
<feature type="transmembrane region" description="Helical" evidence="7">
    <location>
        <begin position="106"/>
        <end position="135"/>
    </location>
</feature>
<feature type="transmembrane region" description="Helical" evidence="7">
    <location>
        <begin position="186"/>
        <end position="209"/>
    </location>
</feature>
<keyword evidence="5 7" id="KW-1133">Transmembrane helix</keyword>
<feature type="transmembrane region" description="Helical" evidence="7">
    <location>
        <begin position="452"/>
        <end position="471"/>
    </location>
</feature>
<evidence type="ECO:0000313" key="9">
    <source>
        <dbReference type="EMBL" id="TNM53315.1"/>
    </source>
</evidence>
<protein>
    <submittedName>
        <fullName evidence="9">TRAP transporter large permease subunit</fullName>
    </submittedName>
</protein>
<feature type="transmembrane region" description="Helical" evidence="7">
    <location>
        <begin position="147"/>
        <end position="180"/>
    </location>
</feature>
<evidence type="ECO:0000256" key="3">
    <source>
        <dbReference type="ARBA" id="ARBA00022519"/>
    </source>
</evidence>
<dbReference type="Proteomes" id="UP000314223">
    <property type="component" value="Unassembled WGS sequence"/>
</dbReference>
<evidence type="ECO:0000256" key="2">
    <source>
        <dbReference type="ARBA" id="ARBA00022475"/>
    </source>
</evidence>
<dbReference type="GO" id="GO:0005886">
    <property type="term" value="C:plasma membrane"/>
    <property type="evidence" value="ECO:0007669"/>
    <property type="project" value="UniProtKB-SubCell"/>
</dbReference>
<evidence type="ECO:0000256" key="1">
    <source>
        <dbReference type="ARBA" id="ARBA00004429"/>
    </source>
</evidence>
<dbReference type="PANTHER" id="PTHR33362:SF2">
    <property type="entry name" value="TRAP TRANSPORTER LARGE PERMEASE PROTEIN"/>
    <property type="match status" value="1"/>
</dbReference>
<dbReference type="EMBL" id="VDMQ01000010">
    <property type="protein sequence ID" value="TNM53315.1"/>
    <property type="molecule type" value="Genomic_DNA"/>
</dbReference>
<gene>
    <name evidence="9" type="ORF">FHQ09_14860</name>
</gene>
<evidence type="ECO:0000256" key="7">
    <source>
        <dbReference type="SAM" id="Phobius"/>
    </source>
</evidence>
<keyword evidence="2" id="KW-1003">Cell membrane</keyword>
<name>A0A5C4WY83_9MICO</name>
<evidence type="ECO:0000256" key="6">
    <source>
        <dbReference type="ARBA" id="ARBA00023136"/>
    </source>
</evidence>
<evidence type="ECO:0000313" key="10">
    <source>
        <dbReference type="Proteomes" id="UP000314223"/>
    </source>
</evidence>
<dbReference type="InterPro" id="IPR010656">
    <property type="entry name" value="DctM"/>
</dbReference>
<reference evidence="9 10" key="1">
    <citation type="submission" date="2019-06" db="EMBL/GenBank/DDBJ databases">
        <authorList>
            <person name="Mardanova A.M."/>
            <person name="Pudova D.S."/>
            <person name="Shagimardanova E.I."/>
            <person name="Gogoleva N.E."/>
            <person name="Lutfullin M.T."/>
            <person name="Hadieva G.F."/>
            <person name="Sharipova M.R."/>
        </authorList>
    </citation>
    <scope>NUCLEOTIDE SEQUENCE [LARGE SCALE GENOMIC DNA]</scope>
    <source>
        <strain evidence="9 10">MG-1</strain>
    </source>
</reference>
<evidence type="ECO:0000256" key="4">
    <source>
        <dbReference type="ARBA" id="ARBA00022692"/>
    </source>
</evidence>
<keyword evidence="4 7" id="KW-0812">Transmembrane</keyword>